<keyword evidence="13" id="KW-1185">Reference proteome</keyword>
<comment type="similarity">
    <text evidence="2 10">Belongs to the Tom20 family.</text>
</comment>
<dbReference type="AlphaFoldDB" id="A0AAV5RN93"/>
<evidence type="ECO:0000256" key="5">
    <source>
        <dbReference type="ARBA" id="ARBA00022787"/>
    </source>
</evidence>
<dbReference type="SUPFAM" id="SSF47157">
    <property type="entry name" value="Mitochondrial import receptor subunit Tom20"/>
    <property type="match status" value="1"/>
</dbReference>
<evidence type="ECO:0000256" key="11">
    <source>
        <dbReference type="SAM" id="Phobius"/>
    </source>
</evidence>
<reference evidence="12 13" key="1">
    <citation type="journal article" date="2023" name="Elife">
        <title>Identification of key yeast species and microbe-microbe interactions impacting larval growth of Drosophila in the wild.</title>
        <authorList>
            <person name="Mure A."/>
            <person name="Sugiura Y."/>
            <person name="Maeda R."/>
            <person name="Honda K."/>
            <person name="Sakurai N."/>
            <person name="Takahashi Y."/>
            <person name="Watada M."/>
            <person name="Katoh T."/>
            <person name="Gotoh A."/>
            <person name="Gotoh Y."/>
            <person name="Taniguchi I."/>
            <person name="Nakamura K."/>
            <person name="Hayashi T."/>
            <person name="Katayama T."/>
            <person name="Uemura T."/>
            <person name="Hattori Y."/>
        </authorList>
    </citation>
    <scope>NUCLEOTIDE SEQUENCE [LARGE SCALE GENOMIC DNA]</scope>
    <source>
        <strain evidence="12 13">SB-73</strain>
    </source>
</reference>
<name>A0AAV5RN93_STABA</name>
<protein>
    <submittedName>
        <fullName evidence="12">Tom20 protein</fullName>
    </submittedName>
</protein>
<evidence type="ECO:0000256" key="4">
    <source>
        <dbReference type="ARBA" id="ARBA00022692"/>
    </source>
</evidence>
<evidence type="ECO:0000313" key="13">
    <source>
        <dbReference type="Proteomes" id="UP001362899"/>
    </source>
</evidence>
<feature type="transmembrane region" description="Helical" evidence="11">
    <location>
        <begin position="6"/>
        <end position="25"/>
    </location>
</feature>
<dbReference type="GO" id="GO:0006605">
    <property type="term" value="P:protein targeting"/>
    <property type="evidence" value="ECO:0007669"/>
    <property type="project" value="InterPro"/>
</dbReference>
<keyword evidence="7 11" id="KW-1133">Transmembrane helix</keyword>
<evidence type="ECO:0000256" key="8">
    <source>
        <dbReference type="ARBA" id="ARBA00023128"/>
    </source>
</evidence>
<organism evidence="12 13">
    <name type="scientific">Starmerella bacillaris</name>
    <name type="common">Yeast</name>
    <name type="synonym">Candida zemplinina</name>
    <dbReference type="NCBI Taxonomy" id="1247836"/>
    <lineage>
        <taxon>Eukaryota</taxon>
        <taxon>Fungi</taxon>
        <taxon>Dikarya</taxon>
        <taxon>Ascomycota</taxon>
        <taxon>Saccharomycotina</taxon>
        <taxon>Dipodascomycetes</taxon>
        <taxon>Dipodascales</taxon>
        <taxon>Trichomonascaceae</taxon>
        <taxon>Starmerella</taxon>
    </lineage>
</organism>
<dbReference type="PANTHER" id="PTHR12430:SF0">
    <property type="entry name" value="TRANSLOCASE OF OUTER MITOCHONDRIAL MEMBRANE 20"/>
    <property type="match status" value="1"/>
</dbReference>
<comment type="subcellular location">
    <subcellularLocation>
        <location evidence="1">Mitochondrion outer membrane</location>
        <topology evidence="1">Single-pass membrane protein</topology>
    </subcellularLocation>
</comment>
<gene>
    <name evidence="12" type="ORF">DASB73_039010</name>
</gene>
<dbReference type="GO" id="GO:0005742">
    <property type="term" value="C:mitochondrial outer membrane translocase complex"/>
    <property type="evidence" value="ECO:0007669"/>
    <property type="project" value="UniProtKB-UniRule"/>
</dbReference>
<comment type="caution">
    <text evidence="12">The sequence shown here is derived from an EMBL/GenBank/DDBJ whole genome shotgun (WGS) entry which is preliminary data.</text>
</comment>
<dbReference type="PRINTS" id="PR00351">
    <property type="entry name" value="OM20RECEPTOR"/>
</dbReference>
<dbReference type="InterPro" id="IPR023392">
    <property type="entry name" value="Tom20_dom_sf"/>
</dbReference>
<evidence type="ECO:0000256" key="3">
    <source>
        <dbReference type="ARBA" id="ARBA00022448"/>
    </source>
</evidence>
<sequence length="163" mass="18701">MSVAAKITTGAVFIGALSYLAYFDYQRRHSPQFRKEIRKKNDQHIQAKQRAIEIQERQKFDELQNRLDENLAQFRVPVDIKERQQMFMNEIAAADQLVNEGENFDAAVAFYRALAAHTNPLELLGLYEKTVQPPEVLDLIRTMIVIRPPSSLASLSKQAINID</sequence>
<keyword evidence="8 10" id="KW-0496">Mitochondrion</keyword>
<dbReference type="EMBL" id="BTGC01000008">
    <property type="protein sequence ID" value="GMM52938.1"/>
    <property type="molecule type" value="Genomic_DNA"/>
</dbReference>
<dbReference type="PANTHER" id="PTHR12430">
    <property type="entry name" value="MITOCHONDRIAL IMPORT RECEPTOR SUBUNIT TOM20"/>
    <property type="match status" value="1"/>
</dbReference>
<dbReference type="Proteomes" id="UP001362899">
    <property type="component" value="Unassembled WGS sequence"/>
</dbReference>
<dbReference type="GO" id="GO:0030943">
    <property type="term" value="F:mitochondrion targeting sequence binding"/>
    <property type="evidence" value="ECO:0007669"/>
    <property type="project" value="TreeGrafter"/>
</dbReference>
<dbReference type="GO" id="GO:0006886">
    <property type="term" value="P:intracellular protein transport"/>
    <property type="evidence" value="ECO:0007669"/>
    <property type="project" value="InterPro"/>
</dbReference>
<evidence type="ECO:0000256" key="2">
    <source>
        <dbReference type="ARBA" id="ARBA00005792"/>
    </source>
</evidence>
<dbReference type="GO" id="GO:0008320">
    <property type="term" value="F:protein transmembrane transporter activity"/>
    <property type="evidence" value="ECO:0007669"/>
    <property type="project" value="TreeGrafter"/>
</dbReference>
<dbReference type="Gene3D" id="1.20.960.10">
    <property type="entry name" value="Mitochondrial outer membrane translocase complex, subunit Tom20 domain"/>
    <property type="match status" value="1"/>
</dbReference>
<evidence type="ECO:0000256" key="7">
    <source>
        <dbReference type="ARBA" id="ARBA00022989"/>
    </source>
</evidence>
<keyword evidence="5 10" id="KW-1000">Mitochondrion outer membrane</keyword>
<proteinExistence type="inferred from homology"/>
<keyword evidence="3" id="KW-0813">Transport</keyword>
<dbReference type="PIRSF" id="PIRSF037707">
    <property type="entry name" value="MAS20_rcpt"/>
    <property type="match status" value="1"/>
</dbReference>
<dbReference type="GO" id="GO:0030150">
    <property type="term" value="P:protein import into mitochondrial matrix"/>
    <property type="evidence" value="ECO:0007669"/>
    <property type="project" value="TreeGrafter"/>
</dbReference>
<dbReference type="GO" id="GO:0016031">
    <property type="term" value="P:tRNA import into mitochondrion"/>
    <property type="evidence" value="ECO:0007669"/>
    <property type="project" value="TreeGrafter"/>
</dbReference>
<accession>A0AAV5RN93</accession>
<keyword evidence="6" id="KW-0653">Protein transport</keyword>
<keyword evidence="4 11" id="KW-0812">Transmembrane</keyword>
<evidence type="ECO:0000256" key="1">
    <source>
        <dbReference type="ARBA" id="ARBA00004572"/>
    </source>
</evidence>
<evidence type="ECO:0000256" key="9">
    <source>
        <dbReference type="ARBA" id="ARBA00023136"/>
    </source>
</evidence>
<evidence type="ECO:0000256" key="10">
    <source>
        <dbReference type="PIRNR" id="PIRNR037707"/>
    </source>
</evidence>
<evidence type="ECO:0000256" key="6">
    <source>
        <dbReference type="ARBA" id="ARBA00022927"/>
    </source>
</evidence>
<dbReference type="Pfam" id="PF02064">
    <property type="entry name" value="MAS20"/>
    <property type="match status" value="1"/>
</dbReference>
<evidence type="ECO:0000313" key="12">
    <source>
        <dbReference type="EMBL" id="GMM52938.1"/>
    </source>
</evidence>
<dbReference type="InterPro" id="IPR002056">
    <property type="entry name" value="MAS20"/>
</dbReference>
<keyword evidence="9 10" id="KW-0472">Membrane</keyword>